<evidence type="ECO:0000256" key="9">
    <source>
        <dbReference type="ARBA" id="ARBA00023136"/>
    </source>
</evidence>
<comment type="subcellular location">
    <subcellularLocation>
        <location evidence="2">Mitochondrion outer membrane</location>
        <topology evidence="2">Single-pass membrane protein</topology>
    </subcellularLocation>
    <subcellularLocation>
        <location evidence="1">Peroxisome membrane</location>
        <topology evidence="1">Single-pass membrane protein</topology>
    </subcellularLocation>
</comment>
<evidence type="ECO:0000256" key="6">
    <source>
        <dbReference type="ARBA" id="ARBA00022787"/>
    </source>
</evidence>
<evidence type="ECO:0000313" key="13">
    <source>
        <dbReference type="EMBL" id="PAV57225.1"/>
    </source>
</evidence>
<dbReference type="GO" id="GO:0043653">
    <property type="term" value="P:mitochondrial fragmentation involved in apoptotic process"/>
    <property type="evidence" value="ECO:0007669"/>
    <property type="project" value="TreeGrafter"/>
</dbReference>
<dbReference type="SUPFAM" id="SSF48452">
    <property type="entry name" value="TPR-like"/>
    <property type="match status" value="1"/>
</dbReference>
<sequence>MISDIDTILDERVDPFDLEKSRYDYEKQVGRGSPSSLTTFIYANALIRSTKEDVHEGINLLEKLLHDEPDNGAKRDYVYHLAIANARLKDYDRALAYIDALLTHEQSNRQAQRLKEVIEKKMRKEGLIGAAIVGTGALVLGGLAALLFAGRK</sequence>
<feature type="transmembrane region" description="Helical" evidence="12">
    <location>
        <begin position="127"/>
        <end position="149"/>
    </location>
</feature>
<dbReference type="GO" id="GO:0005741">
    <property type="term" value="C:mitochondrial outer membrane"/>
    <property type="evidence" value="ECO:0007669"/>
    <property type="project" value="UniProtKB-SubCell"/>
</dbReference>
<dbReference type="AlphaFoldDB" id="A0A2A2J6G7"/>
<organism evidence="13 14">
    <name type="scientific">Diploscapter pachys</name>
    <dbReference type="NCBI Taxonomy" id="2018661"/>
    <lineage>
        <taxon>Eukaryota</taxon>
        <taxon>Metazoa</taxon>
        <taxon>Ecdysozoa</taxon>
        <taxon>Nematoda</taxon>
        <taxon>Chromadorea</taxon>
        <taxon>Rhabditida</taxon>
        <taxon>Rhabditina</taxon>
        <taxon>Rhabditomorpha</taxon>
        <taxon>Rhabditoidea</taxon>
        <taxon>Rhabditidae</taxon>
        <taxon>Diploscapter</taxon>
    </lineage>
</organism>
<dbReference type="InterPro" id="IPR016543">
    <property type="entry name" value="Fis1"/>
</dbReference>
<dbReference type="Proteomes" id="UP000218231">
    <property type="component" value="Unassembled WGS sequence"/>
</dbReference>
<gene>
    <name evidence="13" type="ORF">WR25_11466</name>
</gene>
<evidence type="ECO:0000256" key="4">
    <source>
        <dbReference type="ARBA" id="ARBA00022692"/>
    </source>
</evidence>
<keyword evidence="14" id="KW-1185">Reference proteome</keyword>
<dbReference type="PIRSF" id="PIRSF008835">
    <property type="entry name" value="TPR_repeat_11_Fis1"/>
    <property type="match status" value="1"/>
</dbReference>
<comment type="similarity">
    <text evidence="3 11">Belongs to the FIS1 family.</text>
</comment>
<evidence type="ECO:0000313" key="14">
    <source>
        <dbReference type="Proteomes" id="UP000218231"/>
    </source>
</evidence>
<evidence type="ECO:0000256" key="1">
    <source>
        <dbReference type="ARBA" id="ARBA00004549"/>
    </source>
</evidence>
<evidence type="ECO:0000256" key="11">
    <source>
        <dbReference type="PIRNR" id="PIRNR008835"/>
    </source>
</evidence>
<protein>
    <recommendedName>
        <fullName evidence="11">Mitochondrial fission 1 protein</fullName>
    </recommendedName>
</protein>
<keyword evidence="5" id="KW-0053">Apoptosis</keyword>
<proteinExistence type="inferred from homology"/>
<evidence type="ECO:0000256" key="12">
    <source>
        <dbReference type="SAM" id="Phobius"/>
    </source>
</evidence>
<dbReference type="InterPro" id="IPR033745">
    <property type="entry name" value="Fis1_cytosol"/>
</dbReference>
<evidence type="ECO:0000256" key="10">
    <source>
        <dbReference type="ARBA" id="ARBA00023140"/>
    </source>
</evidence>
<dbReference type="PANTHER" id="PTHR13247:SF0">
    <property type="entry name" value="MITOCHONDRIAL FISSION 1 PROTEIN"/>
    <property type="match status" value="1"/>
</dbReference>
<evidence type="ECO:0000256" key="5">
    <source>
        <dbReference type="ARBA" id="ARBA00022703"/>
    </source>
</evidence>
<dbReference type="GO" id="GO:0000422">
    <property type="term" value="P:autophagy of mitochondrion"/>
    <property type="evidence" value="ECO:0007669"/>
    <property type="project" value="TreeGrafter"/>
</dbReference>
<dbReference type="Pfam" id="PF14853">
    <property type="entry name" value="Fis1_TPR_C"/>
    <property type="match status" value="1"/>
</dbReference>
<evidence type="ECO:0000256" key="8">
    <source>
        <dbReference type="ARBA" id="ARBA00023128"/>
    </source>
</evidence>
<dbReference type="GO" id="GO:0000266">
    <property type="term" value="P:mitochondrial fission"/>
    <property type="evidence" value="ECO:0007669"/>
    <property type="project" value="UniProtKB-UniRule"/>
</dbReference>
<dbReference type="OrthoDB" id="421154at2759"/>
<dbReference type="FunFam" id="1.25.40.10:FF:000147">
    <property type="entry name" value="Mitochondrial fission 1 protein"/>
    <property type="match status" value="1"/>
</dbReference>
<dbReference type="InterPro" id="IPR011990">
    <property type="entry name" value="TPR-like_helical_dom_sf"/>
</dbReference>
<dbReference type="InterPro" id="IPR028061">
    <property type="entry name" value="Fis1_TPR_C"/>
</dbReference>
<name>A0A2A2J6G7_9BILA</name>
<comment type="domain">
    <text evidence="11">The C-terminus is required for mitochondrial localization, while the N-terminus is necessary for mitochondrial fission.</text>
</comment>
<comment type="function">
    <text evidence="11">Involved in the fragmentation of the mitochondrial network and its perinuclear clustering.</text>
</comment>
<dbReference type="STRING" id="2018661.A0A2A2J6G7"/>
<dbReference type="GO" id="GO:0016559">
    <property type="term" value="P:peroxisome fission"/>
    <property type="evidence" value="ECO:0007669"/>
    <property type="project" value="TreeGrafter"/>
</dbReference>
<accession>A0A2A2J6G7</accession>
<dbReference type="Gene3D" id="1.25.40.10">
    <property type="entry name" value="Tetratricopeptide repeat domain"/>
    <property type="match status" value="1"/>
</dbReference>
<evidence type="ECO:0000256" key="7">
    <source>
        <dbReference type="ARBA" id="ARBA00022989"/>
    </source>
</evidence>
<keyword evidence="7 12" id="KW-1133">Transmembrane helix</keyword>
<keyword evidence="6 11" id="KW-1000">Mitochondrion outer membrane</keyword>
<dbReference type="GO" id="GO:0005778">
    <property type="term" value="C:peroxisomal membrane"/>
    <property type="evidence" value="ECO:0007669"/>
    <property type="project" value="UniProtKB-SubCell"/>
</dbReference>
<dbReference type="PANTHER" id="PTHR13247">
    <property type="entry name" value="TETRATRICOPEPTIDE REPEAT PROTEIN 11 TPR REPEAT PROTEIN 11"/>
    <property type="match status" value="1"/>
</dbReference>
<keyword evidence="4 12" id="KW-0812">Transmembrane</keyword>
<keyword evidence="8 11" id="KW-0496">Mitochondrion</keyword>
<keyword evidence="10" id="KW-0576">Peroxisome</keyword>
<dbReference type="CDD" id="cd12212">
    <property type="entry name" value="Fis1"/>
    <property type="match status" value="1"/>
</dbReference>
<evidence type="ECO:0000256" key="2">
    <source>
        <dbReference type="ARBA" id="ARBA00004572"/>
    </source>
</evidence>
<reference evidence="13 14" key="1">
    <citation type="journal article" date="2017" name="Curr. Biol.">
        <title>Genome architecture and evolution of a unichromosomal asexual nematode.</title>
        <authorList>
            <person name="Fradin H."/>
            <person name="Zegar C."/>
            <person name="Gutwein M."/>
            <person name="Lucas J."/>
            <person name="Kovtun M."/>
            <person name="Corcoran D."/>
            <person name="Baugh L.R."/>
            <person name="Kiontke K."/>
            <person name="Gunsalus K."/>
            <person name="Fitch D.H."/>
            <person name="Piano F."/>
        </authorList>
    </citation>
    <scope>NUCLEOTIDE SEQUENCE [LARGE SCALE GENOMIC DNA]</scope>
    <source>
        <strain evidence="13">PF1309</strain>
    </source>
</reference>
<keyword evidence="9 11" id="KW-0472">Membrane</keyword>
<dbReference type="EMBL" id="LIAE01010651">
    <property type="protein sequence ID" value="PAV57225.1"/>
    <property type="molecule type" value="Genomic_DNA"/>
</dbReference>
<comment type="caution">
    <text evidence="13">The sequence shown here is derived from an EMBL/GenBank/DDBJ whole genome shotgun (WGS) entry which is preliminary data.</text>
</comment>
<evidence type="ECO:0000256" key="3">
    <source>
        <dbReference type="ARBA" id="ARBA00008937"/>
    </source>
</evidence>